<gene>
    <name evidence="3" type="ORF">LITE_LOCUS12176</name>
</gene>
<dbReference type="EMBL" id="CAMGYJ010000004">
    <property type="protein sequence ID" value="CAI0403711.1"/>
    <property type="molecule type" value="Genomic_DNA"/>
</dbReference>
<evidence type="ECO:0000256" key="1">
    <source>
        <dbReference type="SAM" id="MobiDB-lite"/>
    </source>
</evidence>
<dbReference type="InterPro" id="IPR029058">
    <property type="entry name" value="AB_hydrolase_fold"/>
</dbReference>
<dbReference type="Gene3D" id="3.40.50.1820">
    <property type="entry name" value="alpha/beta hydrolase"/>
    <property type="match status" value="1"/>
</dbReference>
<dbReference type="SUPFAM" id="SSF53474">
    <property type="entry name" value="alpha/beta-Hydrolases"/>
    <property type="match status" value="1"/>
</dbReference>
<feature type="region of interest" description="Disordered" evidence="1">
    <location>
        <begin position="1"/>
        <end position="25"/>
    </location>
</feature>
<reference evidence="3" key="1">
    <citation type="submission" date="2022-08" db="EMBL/GenBank/DDBJ databases">
        <authorList>
            <person name="Gutierrez-Valencia J."/>
        </authorList>
    </citation>
    <scope>NUCLEOTIDE SEQUENCE</scope>
</reference>
<keyword evidence="4" id="KW-1185">Reference proteome</keyword>
<proteinExistence type="predicted"/>
<accession>A0AAV0J1R0</accession>
<feature type="domain" description="AB hydrolase-1" evidence="2">
    <location>
        <begin position="83"/>
        <end position="169"/>
    </location>
</feature>
<dbReference type="Proteomes" id="UP001154282">
    <property type="component" value="Unassembled WGS sequence"/>
</dbReference>
<evidence type="ECO:0000259" key="2">
    <source>
        <dbReference type="Pfam" id="PF00561"/>
    </source>
</evidence>
<evidence type="ECO:0000313" key="3">
    <source>
        <dbReference type="EMBL" id="CAI0403711.1"/>
    </source>
</evidence>
<comment type="caution">
    <text evidence="3">The sequence shown here is derived from an EMBL/GenBank/DDBJ whole genome shotgun (WGS) entry which is preliminary data.</text>
</comment>
<sequence>MATALSNLSRGSSSSSPMTPPRSAMESCFVSTRDGIVLHARLFKPTPTTAEPSPSPSPSASAQAATAVVLVHPYSKLGGCQVIMHGIASRLSIKGLTAVTFDMRGVGRSTGKSSITGIPEIEDVVAVCNWVSDNLPVDRILLVGSSAGAPIAGSALDHLEKVVGYVSIGYPFGLAASFLFGKHYKPTLKARKPKLFIMGSADWFTSVRQLKSKVKSCDGRAEMHLIQGAGHFEVEGPAFDSVMVNLIVEFHETL</sequence>
<dbReference type="PANTHER" id="PTHR42103:SF2">
    <property type="entry name" value="AB HYDROLASE-1 DOMAIN-CONTAINING PROTEIN"/>
    <property type="match status" value="1"/>
</dbReference>
<evidence type="ECO:0000313" key="4">
    <source>
        <dbReference type="Proteomes" id="UP001154282"/>
    </source>
</evidence>
<dbReference type="PANTHER" id="PTHR42103">
    <property type="entry name" value="ALPHA/BETA-HYDROLASES SUPERFAMILY PROTEIN"/>
    <property type="match status" value="1"/>
</dbReference>
<dbReference type="InterPro" id="IPR000073">
    <property type="entry name" value="AB_hydrolase_1"/>
</dbReference>
<protein>
    <recommendedName>
        <fullName evidence="2">AB hydrolase-1 domain-containing protein</fullName>
    </recommendedName>
</protein>
<organism evidence="3 4">
    <name type="scientific">Linum tenue</name>
    <dbReference type="NCBI Taxonomy" id="586396"/>
    <lineage>
        <taxon>Eukaryota</taxon>
        <taxon>Viridiplantae</taxon>
        <taxon>Streptophyta</taxon>
        <taxon>Embryophyta</taxon>
        <taxon>Tracheophyta</taxon>
        <taxon>Spermatophyta</taxon>
        <taxon>Magnoliopsida</taxon>
        <taxon>eudicotyledons</taxon>
        <taxon>Gunneridae</taxon>
        <taxon>Pentapetalae</taxon>
        <taxon>rosids</taxon>
        <taxon>fabids</taxon>
        <taxon>Malpighiales</taxon>
        <taxon>Linaceae</taxon>
        <taxon>Linum</taxon>
    </lineage>
</organism>
<dbReference type="Pfam" id="PF00561">
    <property type="entry name" value="Abhydrolase_1"/>
    <property type="match status" value="1"/>
</dbReference>
<dbReference type="AlphaFoldDB" id="A0AAV0J1R0"/>
<name>A0AAV0J1R0_9ROSI</name>